<evidence type="ECO:0000313" key="1">
    <source>
        <dbReference type="EMBL" id="OIQ95900.1"/>
    </source>
</evidence>
<dbReference type="EMBL" id="MLJW01000158">
    <property type="protein sequence ID" value="OIQ95900.1"/>
    <property type="molecule type" value="Genomic_DNA"/>
</dbReference>
<dbReference type="AlphaFoldDB" id="A0A1J5RUY2"/>
<organism evidence="1">
    <name type="scientific">mine drainage metagenome</name>
    <dbReference type="NCBI Taxonomy" id="410659"/>
    <lineage>
        <taxon>unclassified sequences</taxon>
        <taxon>metagenomes</taxon>
        <taxon>ecological metagenomes</taxon>
    </lineage>
</organism>
<gene>
    <name evidence="1" type="ORF">GALL_221460</name>
</gene>
<reference evidence="1" key="1">
    <citation type="submission" date="2016-10" db="EMBL/GenBank/DDBJ databases">
        <title>Sequence of Gallionella enrichment culture.</title>
        <authorList>
            <person name="Poehlein A."/>
            <person name="Muehling M."/>
            <person name="Daniel R."/>
        </authorList>
    </citation>
    <scope>NUCLEOTIDE SEQUENCE</scope>
</reference>
<proteinExistence type="predicted"/>
<protein>
    <submittedName>
        <fullName evidence="1">Uncharacterized protein</fullName>
    </submittedName>
</protein>
<name>A0A1J5RUY2_9ZZZZ</name>
<accession>A0A1J5RUY2</accession>
<comment type="caution">
    <text evidence="1">The sequence shown here is derived from an EMBL/GenBank/DDBJ whole genome shotgun (WGS) entry which is preliminary data.</text>
</comment>
<sequence length="101" mass="10743">MSTRSKYLLAALAMALSIGPMAAVSAAPAAHVQDNRATKALNLLENQGYGIPLGTRDPLGSYAQFQTEGHHFAVYAVRHGVAERLRIDPETGLITPDTLAN</sequence>